<dbReference type="Proteomes" id="UP001140096">
    <property type="component" value="Unassembled WGS sequence"/>
</dbReference>
<evidence type="ECO:0000313" key="1">
    <source>
        <dbReference type="EMBL" id="KAJ2814088.1"/>
    </source>
</evidence>
<protein>
    <submittedName>
        <fullName evidence="1">Uncharacterized protein</fullName>
    </submittedName>
</protein>
<organism evidence="1 2">
    <name type="scientific">Coemansia furcata</name>
    <dbReference type="NCBI Taxonomy" id="417177"/>
    <lineage>
        <taxon>Eukaryota</taxon>
        <taxon>Fungi</taxon>
        <taxon>Fungi incertae sedis</taxon>
        <taxon>Zoopagomycota</taxon>
        <taxon>Kickxellomycotina</taxon>
        <taxon>Kickxellomycetes</taxon>
        <taxon>Kickxellales</taxon>
        <taxon>Kickxellaceae</taxon>
        <taxon>Coemansia</taxon>
    </lineage>
</organism>
<accession>A0ACC1LRZ4</accession>
<name>A0ACC1LRZ4_9FUNG</name>
<evidence type="ECO:0000313" key="2">
    <source>
        <dbReference type="Proteomes" id="UP001140096"/>
    </source>
</evidence>
<comment type="caution">
    <text evidence="1">The sequence shown here is derived from an EMBL/GenBank/DDBJ whole genome shotgun (WGS) entry which is preliminary data.</text>
</comment>
<sequence length="418" mass="45557">MSCVICCDSLFDNIYDLGGSSGVSSISGGDRSNRDWTDRPSVLTCGHVFHQGCISAWLAQSNRGTCPTCRTKHTGDAIAMYFDADATGPQAPDGASSAQVERRNKVIKTLCTNIESALADVKAANLKLDEANARLNTKEQELADEVQNAKIMKVRATGFKKSASEMKTLNMKLEATVADQARQIDDLQKARATLGAELDEQRRVVEAMGDVRGTNEKLMRALKTERARIETQTTINRQLVDRIAVLEKTHLPPVEAGTPAVVSQGISQIDLTENGTELESLLEDTEAVSRSIALSRPQPRHAAARRTATFELPLAAFDSDESGVDDRHNPFAAQPIHVMKFGPPSIAYFVPPGKNKLVTREPLVASKEMIQERSIRALRRPTVDLSVSDGMGGSTHYEFGGKRPSSSVQSKINWGPKR</sequence>
<reference evidence="1" key="1">
    <citation type="submission" date="2022-07" db="EMBL/GenBank/DDBJ databases">
        <title>Phylogenomic reconstructions and comparative analyses of Kickxellomycotina fungi.</title>
        <authorList>
            <person name="Reynolds N.K."/>
            <person name="Stajich J.E."/>
            <person name="Barry K."/>
            <person name="Grigoriev I.V."/>
            <person name="Crous P."/>
            <person name="Smith M.E."/>
        </authorList>
    </citation>
    <scope>NUCLEOTIDE SEQUENCE</scope>
    <source>
        <strain evidence="1">CBS 102833</strain>
    </source>
</reference>
<dbReference type="EMBL" id="JANBUP010000004">
    <property type="protein sequence ID" value="KAJ2814088.1"/>
    <property type="molecule type" value="Genomic_DNA"/>
</dbReference>
<proteinExistence type="predicted"/>
<keyword evidence="2" id="KW-1185">Reference proteome</keyword>
<gene>
    <name evidence="1" type="ORF">H4S07_000144</name>
</gene>